<reference evidence="1" key="1">
    <citation type="submission" date="2021-03" db="EMBL/GenBank/DDBJ databases">
        <title>Draft genome sequence of rust myrtle Austropuccinia psidii MF-1, a brazilian biotype.</title>
        <authorList>
            <person name="Quecine M.C."/>
            <person name="Pachon D.M.R."/>
            <person name="Bonatelli M.L."/>
            <person name="Correr F.H."/>
            <person name="Franceschini L.M."/>
            <person name="Leite T.F."/>
            <person name="Margarido G.R.A."/>
            <person name="Almeida C.A."/>
            <person name="Ferrarezi J.A."/>
            <person name="Labate C.A."/>
        </authorList>
    </citation>
    <scope>NUCLEOTIDE SEQUENCE</scope>
    <source>
        <strain evidence="1">MF-1</strain>
    </source>
</reference>
<organism evidence="1 2">
    <name type="scientific">Austropuccinia psidii MF-1</name>
    <dbReference type="NCBI Taxonomy" id="1389203"/>
    <lineage>
        <taxon>Eukaryota</taxon>
        <taxon>Fungi</taxon>
        <taxon>Dikarya</taxon>
        <taxon>Basidiomycota</taxon>
        <taxon>Pucciniomycotina</taxon>
        <taxon>Pucciniomycetes</taxon>
        <taxon>Pucciniales</taxon>
        <taxon>Sphaerophragmiaceae</taxon>
        <taxon>Austropuccinia</taxon>
    </lineage>
</organism>
<name>A0A9Q3DTZ5_9BASI</name>
<dbReference type="EMBL" id="AVOT02019231">
    <property type="protein sequence ID" value="MBW0506683.1"/>
    <property type="molecule type" value="Genomic_DNA"/>
</dbReference>
<accession>A0A9Q3DTZ5</accession>
<evidence type="ECO:0000313" key="2">
    <source>
        <dbReference type="Proteomes" id="UP000765509"/>
    </source>
</evidence>
<comment type="caution">
    <text evidence="1">The sequence shown here is derived from an EMBL/GenBank/DDBJ whole genome shotgun (WGS) entry which is preliminary data.</text>
</comment>
<dbReference type="Proteomes" id="UP000765509">
    <property type="component" value="Unassembled WGS sequence"/>
</dbReference>
<gene>
    <name evidence="1" type="ORF">O181_046398</name>
</gene>
<dbReference type="AlphaFoldDB" id="A0A9Q3DTZ5"/>
<protein>
    <submittedName>
        <fullName evidence="1">Uncharacterized protein</fullName>
    </submittedName>
</protein>
<sequence length="184" mass="20234">MTPALLPDHLTPLPFLISLINWLLHHLLIISARRQDILPLLPLALHNHPSLCFCTPTAPSDTATPYLPSPIFTLWHPCHTLMISLQHCHHMSTLTHPYASAPPPCHHNFPPTLPPHVHPHPSLRLPCSRFTSDASTTCPPSPPQLTMLTLTHTPQGMGLTLLPLPTLSHPASSSPQVTMLTLPH</sequence>
<evidence type="ECO:0000313" key="1">
    <source>
        <dbReference type="EMBL" id="MBW0506683.1"/>
    </source>
</evidence>
<keyword evidence="2" id="KW-1185">Reference proteome</keyword>
<proteinExistence type="predicted"/>